<accession>A0A8J3IU51</accession>
<proteinExistence type="predicted"/>
<evidence type="ECO:0000313" key="2">
    <source>
        <dbReference type="EMBL" id="GHO98623.1"/>
    </source>
</evidence>
<comment type="caution">
    <text evidence="2">The sequence shown here is derived from an EMBL/GenBank/DDBJ whole genome shotgun (WGS) entry which is preliminary data.</text>
</comment>
<dbReference type="PANTHER" id="PTHR14136:SF17">
    <property type="entry name" value="BTB_POZ DOMAIN-CONTAINING PROTEIN KCTD9"/>
    <property type="match status" value="1"/>
</dbReference>
<name>A0A8J3IU51_9CHLR</name>
<feature type="transmembrane region" description="Helical" evidence="1">
    <location>
        <begin position="371"/>
        <end position="387"/>
    </location>
</feature>
<organism evidence="2 3">
    <name type="scientific">Reticulibacter mediterranei</name>
    <dbReference type="NCBI Taxonomy" id="2778369"/>
    <lineage>
        <taxon>Bacteria</taxon>
        <taxon>Bacillati</taxon>
        <taxon>Chloroflexota</taxon>
        <taxon>Ktedonobacteria</taxon>
        <taxon>Ktedonobacterales</taxon>
        <taxon>Reticulibacteraceae</taxon>
        <taxon>Reticulibacter</taxon>
    </lineage>
</organism>
<dbReference type="RefSeq" id="WP_220209327.1">
    <property type="nucleotide sequence ID" value="NZ_BNJK01000002.1"/>
</dbReference>
<dbReference type="AlphaFoldDB" id="A0A8J3IU51"/>
<reference evidence="2" key="1">
    <citation type="submission" date="2020-10" db="EMBL/GenBank/DDBJ databases">
        <title>Taxonomic study of unclassified bacteria belonging to the class Ktedonobacteria.</title>
        <authorList>
            <person name="Yabe S."/>
            <person name="Wang C.M."/>
            <person name="Zheng Y."/>
            <person name="Sakai Y."/>
            <person name="Cavaletti L."/>
            <person name="Monciardini P."/>
            <person name="Donadio S."/>
        </authorList>
    </citation>
    <scope>NUCLEOTIDE SEQUENCE</scope>
    <source>
        <strain evidence="2">ID150040</strain>
    </source>
</reference>
<dbReference type="SUPFAM" id="SSF141571">
    <property type="entry name" value="Pentapeptide repeat-like"/>
    <property type="match status" value="1"/>
</dbReference>
<evidence type="ECO:0008006" key="4">
    <source>
        <dbReference type="Google" id="ProtNLM"/>
    </source>
</evidence>
<dbReference type="Pfam" id="PF00805">
    <property type="entry name" value="Pentapeptide"/>
    <property type="match status" value="2"/>
</dbReference>
<evidence type="ECO:0000313" key="3">
    <source>
        <dbReference type="Proteomes" id="UP000597444"/>
    </source>
</evidence>
<keyword evidence="1" id="KW-0812">Transmembrane</keyword>
<dbReference type="InterPro" id="IPR001646">
    <property type="entry name" value="5peptide_repeat"/>
</dbReference>
<dbReference type="Proteomes" id="UP000597444">
    <property type="component" value="Unassembled WGS sequence"/>
</dbReference>
<feature type="transmembrane region" description="Helical" evidence="1">
    <location>
        <begin position="448"/>
        <end position="470"/>
    </location>
</feature>
<dbReference type="PANTHER" id="PTHR14136">
    <property type="entry name" value="BTB_POZ DOMAIN-CONTAINING PROTEIN KCTD9"/>
    <property type="match status" value="1"/>
</dbReference>
<feature type="transmembrane region" description="Helical" evidence="1">
    <location>
        <begin position="394"/>
        <end position="414"/>
    </location>
</feature>
<dbReference type="EMBL" id="BNJK01000002">
    <property type="protein sequence ID" value="GHO98623.1"/>
    <property type="molecule type" value="Genomic_DNA"/>
</dbReference>
<gene>
    <name evidence="2" type="ORF">KSF_086710</name>
</gene>
<dbReference type="InterPro" id="IPR051082">
    <property type="entry name" value="Pentapeptide-BTB/POZ_domain"/>
</dbReference>
<sequence>MPRKPALLLSLLNLMLKPIARQTSIQSNQLLALPQHPPPHDHAAWRIYWQAQDQPWRTEPEIDVKRQEYLSVRRAISPNIQQGIYPFQQVKLNRADIEWLLSTHENGHGPVDWSDECQREREGIDLRGADIQHVNLSYLPLAGLRGGLTWNERNEATQDQRKKAQMQMVGANLFGTQLQGANLREAQLQEADLRQADLQKADLRRACLEKSDLRGAQLRQADLRGALLQEADLRQARLQEANMKGVRLEKTDLRNILFSDPWHSAPMCADVLWESIYLSGIQWSQVRMLGDEHEARKSKHKGKRKNKALRLSEYETAVRANRQLAIALQQQGLNEEASRFAYRAQCLQRRVFWLEIVQPRAKLKQKGQMCSAWLFSWFLYLIAGYGYQPSRSFLAYFLVIASFATAYYLLGYTVGPELSPLGALVFSMTSFHGRGFFPGTTVSLDDPLTVLAALEALVGLITEVTFIATLTQRFFNR</sequence>
<keyword evidence="1" id="KW-0472">Membrane</keyword>
<keyword evidence="1" id="KW-1133">Transmembrane helix</keyword>
<evidence type="ECO:0000256" key="1">
    <source>
        <dbReference type="SAM" id="Phobius"/>
    </source>
</evidence>
<keyword evidence="3" id="KW-1185">Reference proteome</keyword>
<dbReference type="Gene3D" id="2.160.20.80">
    <property type="entry name" value="E3 ubiquitin-protein ligase SopA"/>
    <property type="match status" value="1"/>
</dbReference>
<protein>
    <recommendedName>
        <fullName evidence="4">Pentapeptide repeat-containing protein</fullName>
    </recommendedName>
</protein>